<feature type="region of interest" description="Disordered" evidence="1">
    <location>
        <begin position="359"/>
        <end position="409"/>
    </location>
</feature>
<feature type="region of interest" description="Disordered" evidence="1">
    <location>
        <begin position="563"/>
        <end position="600"/>
    </location>
</feature>
<feature type="compositionally biased region" description="Polar residues" evidence="1">
    <location>
        <begin position="378"/>
        <end position="403"/>
    </location>
</feature>
<organism evidence="2 3">
    <name type="scientific">Marasmius oreades</name>
    <name type="common">fairy-ring Marasmius</name>
    <dbReference type="NCBI Taxonomy" id="181124"/>
    <lineage>
        <taxon>Eukaryota</taxon>
        <taxon>Fungi</taxon>
        <taxon>Dikarya</taxon>
        <taxon>Basidiomycota</taxon>
        <taxon>Agaricomycotina</taxon>
        <taxon>Agaricomycetes</taxon>
        <taxon>Agaricomycetidae</taxon>
        <taxon>Agaricales</taxon>
        <taxon>Marasmiineae</taxon>
        <taxon>Marasmiaceae</taxon>
        <taxon>Marasmius</taxon>
    </lineage>
</organism>
<name>A0A9P7UT92_9AGAR</name>
<evidence type="ECO:0000256" key="1">
    <source>
        <dbReference type="SAM" id="MobiDB-lite"/>
    </source>
</evidence>
<gene>
    <name evidence="2" type="ORF">E1B28_010046</name>
</gene>
<feature type="region of interest" description="Disordered" evidence="1">
    <location>
        <begin position="1"/>
        <end position="125"/>
    </location>
</feature>
<feature type="compositionally biased region" description="Polar residues" evidence="1">
    <location>
        <begin position="280"/>
        <end position="290"/>
    </location>
</feature>
<proteinExistence type="predicted"/>
<dbReference type="GeneID" id="66079122"/>
<comment type="caution">
    <text evidence="2">The sequence shown here is derived from an EMBL/GenBank/DDBJ whole genome shotgun (WGS) entry which is preliminary data.</text>
</comment>
<dbReference type="EMBL" id="CM032186">
    <property type="protein sequence ID" value="KAG7090979.1"/>
    <property type="molecule type" value="Genomic_DNA"/>
</dbReference>
<evidence type="ECO:0000313" key="3">
    <source>
        <dbReference type="Proteomes" id="UP001049176"/>
    </source>
</evidence>
<dbReference type="OrthoDB" id="3199820at2759"/>
<feature type="compositionally biased region" description="Polar residues" evidence="1">
    <location>
        <begin position="233"/>
        <end position="252"/>
    </location>
</feature>
<reference evidence="2" key="1">
    <citation type="journal article" date="2021" name="Genome Biol. Evol.">
        <title>The assembled and annotated genome of the fairy-ring fungus Marasmius oreades.</title>
        <authorList>
            <person name="Hiltunen M."/>
            <person name="Ament-Velasquez S.L."/>
            <person name="Johannesson H."/>
        </authorList>
    </citation>
    <scope>NUCLEOTIDE SEQUENCE</scope>
    <source>
        <strain evidence="2">03SP1</strain>
    </source>
</reference>
<keyword evidence="3" id="KW-1185">Reference proteome</keyword>
<protein>
    <submittedName>
        <fullName evidence="2">Uncharacterized protein</fullName>
    </submittedName>
</protein>
<feature type="region of interest" description="Disordered" evidence="1">
    <location>
        <begin position="205"/>
        <end position="266"/>
    </location>
</feature>
<evidence type="ECO:0000313" key="2">
    <source>
        <dbReference type="EMBL" id="KAG7090979.1"/>
    </source>
</evidence>
<feature type="compositionally biased region" description="Polar residues" evidence="1">
    <location>
        <begin position="110"/>
        <end position="125"/>
    </location>
</feature>
<feature type="compositionally biased region" description="Low complexity" evidence="1">
    <location>
        <begin position="67"/>
        <end position="109"/>
    </location>
</feature>
<feature type="compositionally biased region" description="Low complexity" evidence="1">
    <location>
        <begin position="449"/>
        <end position="460"/>
    </location>
</feature>
<feature type="region of interest" description="Disordered" evidence="1">
    <location>
        <begin position="436"/>
        <end position="512"/>
    </location>
</feature>
<accession>A0A9P7UT92</accession>
<dbReference type="Proteomes" id="UP001049176">
    <property type="component" value="Chromosome 6"/>
</dbReference>
<feature type="compositionally biased region" description="Pro residues" evidence="1">
    <location>
        <begin position="567"/>
        <end position="576"/>
    </location>
</feature>
<dbReference type="AlphaFoldDB" id="A0A9P7UT92"/>
<feature type="region of interest" description="Disordered" evidence="1">
    <location>
        <begin position="280"/>
        <end position="326"/>
    </location>
</feature>
<dbReference type="RefSeq" id="XP_043007449.1">
    <property type="nucleotide sequence ID" value="XM_043154988.1"/>
</dbReference>
<feature type="compositionally biased region" description="Basic and acidic residues" evidence="1">
    <location>
        <begin position="359"/>
        <end position="368"/>
    </location>
</feature>
<dbReference type="KEGG" id="more:E1B28_010046"/>
<sequence length="755" mass="81512">MHMKKLRELNVNDKSHRNRRLGHAAARCGVAETLLDGARTYNTGSNKRKVKSEEPRSEPPAPESHPSPHTDTPSSSQPSSSSGVESSVPYAPSTSQIPISSSSQPHTTTESCPNFSTPGSSTSIPDTATLLAVLALIDDAGGPAKMEGNTQFQEALKGLLAQLSATPQPPPNNHMTEDDEVVALDKENVNPDAFRKRARLLEVEKSTEFIASSSRSSTHKIPDRPVQGLGPSGRSNTMPSDNSNNRSFSNGIDENRSALSRKGKEKAKDTIYHSIFANSSSAVPWSSPPRSRNDHAAIGSSRRMPIVIPDSPCTPKARRVPASSPIRESKQYVVPEWARTTTATQPKFSDEYKKAMEEVARRREEGRKANRRKWGSARSKSTPSLSSQTEMSTTNTDSCEKPQTSPSLTTTLPVMAASSEPTLLLPVCAASGSLPFICPKTPPRKRPRSPSQSPLTRSSSLFTPKDTSLVGDRNSPLFSPSHRARKLIRSDPVSPCGSLEKPNFRNGENNDDDALTLELDSALDGIGSSASLLVVLSDADTERSPGEGISSDNEEEAIYPRKQYWPGLPPSSPPQSSPRHEDNADLPSVDTPIGEEDPQLPIVSSDVEEDMMSPSDDHDRTHINSDALDAGLDINAEQSASTVENEDIFSLFTNLNSATSDPLNYDWNMQGDTGTNMGLEDMDFTQFWESVKPLLGDLQPSIATCSNDVDMNGGLDVGNLGLDGTLPLLDNSSLSGTDHSKLAEDLRTLYSGCVM</sequence>
<feature type="compositionally biased region" description="Basic and acidic residues" evidence="1">
    <location>
        <begin position="1"/>
        <end position="15"/>
    </location>
</feature>